<dbReference type="Pfam" id="PF08541">
    <property type="entry name" value="ACP_syn_III_C"/>
    <property type="match status" value="1"/>
</dbReference>
<dbReference type="HAMAP" id="MF_01815">
    <property type="entry name" value="FabH"/>
    <property type="match status" value="1"/>
</dbReference>
<keyword evidence="5 9" id="KW-0276">Fatty acid metabolism</keyword>
<dbReference type="AlphaFoldDB" id="A0A7W0CH11"/>
<evidence type="ECO:0000256" key="2">
    <source>
        <dbReference type="ARBA" id="ARBA00022490"/>
    </source>
</evidence>
<keyword evidence="2 9" id="KW-0963">Cytoplasm</keyword>
<feature type="domain" description="Beta-ketoacyl-[acyl-carrier-protein] synthase III C-terminal" evidence="10">
    <location>
        <begin position="243"/>
        <end position="331"/>
    </location>
</feature>
<sequence length="339" mass="34678">MKSCRTAVLCGLGRAVPERVVGNDELERRLETTAEWIERRTGIRRRHRVAAGQSTSDLAVAAATPALRSAGIDGGGADAVVLATTTPDRLCPATAPEVARRLGLGTVPAFDVSAACAGFVYGLATATGLIGAGIAERVLLVAAETYSAIVDPRDRTNAAIFGDGAGAVVLRAGEPGEPGAVGPFDLGSDGAGGDLIKVEAGGARQRSSGRPASPGEEFFTMDGRSVYRQAVERMSASSRGVLGRAGLSCAEVDRLVPHQANLRIIESVAGHLGIPADRCVSNIAEVGNTAAASIPIALADAAVAGQLEQGHRVLLTAFGGGLAWGSCLLTWPKLEVCHD</sequence>
<keyword evidence="8 9" id="KW-0012">Acyltransferase</keyword>
<keyword evidence="9" id="KW-0511">Multifunctional enzyme</keyword>
<reference evidence="12 13" key="1">
    <citation type="submission" date="2020-07" db="EMBL/GenBank/DDBJ databases">
        <title>Genomic Encyclopedia of Type Strains, Phase IV (KMG-IV): sequencing the most valuable type-strain genomes for metagenomic binning, comparative biology and taxonomic classification.</title>
        <authorList>
            <person name="Goeker M."/>
        </authorList>
    </citation>
    <scope>NUCLEOTIDE SEQUENCE [LARGE SCALE GENOMIC DNA]</scope>
    <source>
        <strain evidence="12 13">DSM 45533</strain>
    </source>
</reference>
<dbReference type="InterPro" id="IPR004655">
    <property type="entry name" value="FabH"/>
</dbReference>
<dbReference type="Pfam" id="PF08545">
    <property type="entry name" value="ACP_syn_III"/>
    <property type="match status" value="1"/>
</dbReference>
<organism evidence="12 13">
    <name type="scientific">Nonomuraea soli</name>
    <dbReference type="NCBI Taxonomy" id="1032476"/>
    <lineage>
        <taxon>Bacteria</taxon>
        <taxon>Bacillati</taxon>
        <taxon>Actinomycetota</taxon>
        <taxon>Actinomycetes</taxon>
        <taxon>Streptosporangiales</taxon>
        <taxon>Streptosporangiaceae</taxon>
        <taxon>Nonomuraea</taxon>
    </lineage>
</organism>
<evidence type="ECO:0000256" key="9">
    <source>
        <dbReference type="HAMAP-Rule" id="MF_01815"/>
    </source>
</evidence>
<evidence type="ECO:0000256" key="1">
    <source>
        <dbReference type="ARBA" id="ARBA00008642"/>
    </source>
</evidence>
<dbReference type="EMBL" id="JACDUR010000002">
    <property type="protein sequence ID" value="MBA2890837.1"/>
    <property type="molecule type" value="Genomic_DNA"/>
</dbReference>
<comment type="caution">
    <text evidence="12">The sequence shown here is derived from an EMBL/GenBank/DDBJ whole genome shotgun (WGS) entry which is preliminary data.</text>
</comment>
<comment type="similarity">
    <text evidence="1 9">Belongs to the thiolase-like superfamily. FabH family.</text>
</comment>
<comment type="subunit">
    <text evidence="9">Homodimer.</text>
</comment>
<name>A0A7W0CH11_9ACTN</name>
<dbReference type="GO" id="GO:0005737">
    <property type="term" value="C:cytoplasm"/>
    <property type="evidence" value="ECO:0007669"/>
    <property type="project" value="UniProtKB-SubCell"/>
</dbReference>
<dbReference type="SUPFAM" id="SSF53901">
    <property type="entry name" value="Thiolase-like"/>
    <property type="match status" value="1"/>
</dbReference>
<dbReference type="Proteomes" id="UP000530928">
    <property type="component" value="Unassembled WGS sequence"/>
</dbReference>
<dbReference type="RefSeq" id="WP_181609619.1">
    <property type="nucleotide sequence ID" value="NZ_BAABAM010000006.1"/>
</dbReference>
<feature type="domain" description="Beta-ketoacyl-[acyl-carrier-protein] synthase III N-terminal" evidence="11">
    <location>
        <begin position="110"/>
        <end position="190"/>
    </location>
</feature>
<dbReference type="NCBIfam" id="NF006829">
    <property type="entry name" value="PRK09352.1"/>
    <property type="match status" value="1"/>
</dbReference>
<dbReference type="PANTHER" id="PTHR34069">
    <property type="entry name" value="3-OXOACYL-[ACYL-CARRIER-PROTEIN] SYNTHASE 3"/>
    <property type="match status" value="1"/>
</dbReference>
<keyword evidence="6 9" id="KW-0443">Lipid metabolism</keyword>
<dbReference type="GO" id="GO:0044550">
    <property type="term" value="P:secondary metabolite biosynthetic process"/>
    <property type="evidence" value="ECO:0007669"/>
    <property type="project" value="TreeGrafter"/>
</dbReference>
<keyword evidence="13" id="KW-1185">Reference proteome</keyword>
<keyword evidence="7 9" id="KW-0275">Fatty acid biosynthesis</keyword>
<comment type="function">
    <text evidence="9">Catalyzes the condensation reaction of fatty acid synthesis by the addition to an acyl acceptor of two carbons from malonyl-ACP. Catalyzes the first condensation reaction which initiates fatty acid synthesis and may therefore play a role in governing the total rate of fatty acid production. Possesses both acetoacetyl-ACP synthase and acetyl transacylase activities. Its substrate specificity determines the biosynthesis of branched-chain and/or straight-chain of fatty acids.</text>
</comment>
<comment type="catalytic activity">
    <reaction evidence="9">
        <text>malonyl-[ACP] + acetyl-CoA + H(+) = 3-oxobutanoyl-[ACP] + CO2 + CoA</text>
        <dbReference type="Rhea" id="RHEA:12080"/>
        <dbReference type="Rhea" id="RHEA-COMP:9623"/>
        <dbReference type="Rhea" id="RHEA-COMP:9625"/>
        <dbReference type="ChEBI" id="CHEBI:15378"/>
        <dbReference type="ChEBI" id="CHEBI:16526"/>
        <dbReference type="ChEBI" id="CHEBI:57287"/>
        <dbReference type="ChEBI" id="CHEBI:57288"/>
        <dbReference type="ChEBI" id="CHEBI:78449"/>
        <dbReference type="ChEBI" id="CHEBI:78450"/>
        <dbReference type="EC" id="2.3.1.180"/>
    </reaction>
</comment>
<gene>
    <name evidence="9" type="primary">fabH</name>
    <name evidence="12" type="ORF">HNR30_002178</name>
</gene>
<proteinExistence type="inferred from homology"/>
<feature type="active site" evidence="9">
    <location>
        <position position="258"/>
    </location>
</feature>
<protein>
    <recommendedName>
        <fullName evidence="9">Beta-ketoacyl-[acyl-carrier-protein] synthase III</fullName>
        <shortName evidence="9">Beta-ketoacyl-ACP synthase III</shortName>
        <shortName evidence="9">KAS III</shortName>
        <ecNumber evidence="9">2.3.1.180</ecNumber>
    </recommendedName>
    <alternativeName>
        <fullName evidence="9">3-oxoacyl-[acyl-carrier-protein] synthase 3</fullName>
    </alternativeName>
    <alternativeName>
        <fullName evidence="9">3-oxoacyl-[acyl-carrier-protein] synthase III</fullName>
    </alternativeName>
</protein>
<comment type="pathway">
    <text evidence="9">Lipid metabolism; fatty acid biosynthesis.</text>
</comment>
<comment type="domain">
    <text evidence="9">The last Arg residue of the ACP-binding site is essential for the weak association between ACP/AcpP and FabH.</text>
</comment>
<keyword evidence="3 9" id="KW-0444">Lipid biosynthesis</keyword>
<evidence type="ECO:0000313" key="12">
    <source>
        <dbReference type="EMBL" id="MBA2890837.1"/>
    </source>
</evidence>
<evidence type="ECO:0000256" key="5">
    <source>
        <dbReference type="ARBA" id="ARBA00022832"/>
    </source>
</evidence>
<accession>A0A7W0CH11</accession>
<feature type="active site" evidence="9">
    <location>
        <position position="116"/>
    </location>
</feature>
<keyword evidence="4 9" id="KW-0808">Transferase</keyword>
<dbReference type="GO" id="GO:0004315">
    <property type="term" value="F:3-oxoacyl-[acyl-carrier-protein] synthase activity"/>
    <property type="evidence" value="ECO:0007669"/>
    <property type="project" value="InterPro"/>
</dbReference>
<feature type="active site" evidence="9">
    <location>
        <position position="288"/>
    </location>
</feature>
<dbReference type="GO" id="GO:0006633">
    <property type="term" value="P:fatty acid biosynthetic process"/>
    <property type="evidence" value="ECO:0007669"/>
    <property type="project" value="UniProtKB-UniRule"/>
</dbReference>
<dbReference type="InterPro" id="IPR013747">
    <property type="entry name" value="ACP_syn_III_C"/>
</dbReference>
<dbReference type="GO" id="GO:0033818">
    <property type="term" value="F:beta-ketoacyl-acyl-carrier-protein synthase III activity"/>
    <property type="evidence" value="ECO:0007669"/>
    <property type="project" value="UniProtKB-UniRule"/>
</dbReference>
<evidence type="ECO:0000256" key="8">
    <source>
        <dbReference type="ARBA" id="ARBA00023315"/>
    </source>
</evidence>
<evidence type="ECO:0000259" key="10">
    <source>
        <dbReference type="Pfam" id="PF08541"/>
    </source>
</evidence>
<dbReference type="NCBIfam" id="TIGR00747">
    <property type="entry name" value="fabH"/>
    <property type="match status" value="1"/>
</dbReference>
<evidence type="ECO:0000256" key="4">
    <source>
        <dbReference type="ARBA" id="ARBA00022679"/>
    </source>
</evidence>
<evidence type="ECO:0000259" key="11">
    <source>
        <dbReference type="Pfam" id="PF08545"/>
    </source>
</evidence>
<dbReference type="UniPathway" id="UPA00094"/>
<comment type="subcellular location">
    <subcellularLocation>
        <location evidence="9">Cytoplasm</location>
    </subcellularLocation>
</comment>
<dbReference type="InterPro" id="IPR013751">
    <property type="entry name" value="ACP_syn_III_N"/>
</dbReference>
<dbReference type="InterPro" id="IPR016039">
    <property type="entry name" value="Thiolase-like"/>
</dbReference>
<dbReference type="Gene3D" id="3.40.47.10">
    <property type="match status" value="1"/>
</dbReference>
<dbReference type="PANTHER" id="PTHR34069:SF2">
    <property type="entry name" value="BETA-KETOACYL-[ACYL-CARRIER-PROTEIN] SYNTHASE III"/>
    <property type="match status" value="1"/>
</dbReference>
<evidence type="ECO:0000256" key="7">
    <source>
        <dbReference type="ARBA" id="ARBA00023160"/>
    </source>
</evidence>
<evidence type="ECO:0000256" key="3">
    <source>
        <dbReference type="ARBA" id="ARBA00022516"/>
    </source>
</evidence>
<dbReference type="CDD" id="cd00830">
    <property type="entry name" value="KAS_III"/>
    <property type="match status" value="1"/>
</dbReference>
<evidence type="ECO:0000256" key="6">
    <source>
        <dbReference type="ARBA" id="ARBA00023098"/>
    </source>
</evidence>
<evidence type="ECO:0000313" key="13">
    <source>
        <dbReference type="Proteomes" id="UP000530928"/>
    </source>
</evidence>
<feature type="region of interest" description="ACP-binding" evidence="9">
    <location>
        <begin position="259"/>
        <end position="263"/>
    </location>
</feature>
<dbReference type="EC" id="2.3.1.180" evidence="9"/>